<comment type="caution">
    <text evidence="1">The sequence shown here is derived from an EMBL/GenBank/DDBJ whole genome shotgun (WGS) entry which is preliminary data.</text>
</comment>
<evidence type="ECO:0008006" key="2">
    <source>
        <dbReference type="Google" id="ProtNLM"/>
    </source>
</evidence>
<dbReference type="EMBL" id="BARS01028914">
    <property type="protein sequence ID" value="GAF99880.1"/>
    <property type="molecule type" value="Genomic_DNA"/>
</dbReference>
<accession>X0VH61</accession>
<organism evidence="1">
    <name type="scientific">marine sediment metagenome</name>
    <dbReference type="NCBI Taxonomy" id="412755"/>
    <lineage>
        <taxon>unclassified sequences</taxon>
        <taxon>metagenomes</taxon>
        <taxon>ecological metagenomes</taxon>
    </lineage>
</organism>
<evidence type="ECO:0000313" key="1">
    <source>
        <dbReference type="EMBL" id="GAF99880.1"/>
    </source>
</evidence>
<name>X0VH61_9ZZZZ</name>
<dbReference type="Gene3D" id="1.25.10.10">
    <property type="entry name" value="Leucine-rich Repeat Variant"/>
    <property type="match status" value="1"/>
</dbReference>
<dbReference type="AlphaFoldDB" id="X0VH61"/>
<reference evidence="1" key="1">
    <citation type="journal article" date="2014" name="Front. Microbiol.">
        <title>High frequency of phylogenetically diverse reductive dehalogenase-homologous genes in deep subseafloor sedimentary metagenomes.</title>
        <authorList>
            <person name="Kawai M."/>
            <person name="Futagami T."/>
            <person name="Toyoda A."/>
            <person name="Takaki Y."/>
            <person name="Nishi S."/>
            <person name="Hori S."/>
            <person name="Arai W."/>
            <person name="Tsubouchi T."/>
            <person name="Morono Y."/>
            <person name="Uchiyama I."/>
            <person name="Ito T."/>
            <person name="Fujiyama A."/>
            <person name="Inagaki F."/>
            <person name="Takami H."/>
        </authorList>
    </citation>
    <scope>NUCLEOTIDE SEQUENCE</scope>
    <source>
        <strain evidence="1">Expedition CK06-06</strain>
    </source>
</reference>
<feature type="non-terminal residue" evidence="1">
    <location>
        <position position="264"/>
    </location>
</feature>
<gene>
    <name evidence="1" type="ORF">S01H1_45269</name>
</gene>
<sequence length="264" mass="29452">RNNDIGQLGVCKSYGKYIGGRMKKRKLPKKELQTQIALGTFEEDDLFRLLRSKKTSGEIIEILYNSNIHMDEWLKSQMRALITKHHNTPATVLASIFHQGKFMGDPNRIDPYDANVLSHPSLPAELLHDILHKIKCDPGFSNTHFDCFKAIENPNIPIEFLKDLSIHKNDAVRFAVAEHHNTPPNVLEALAKDKGNGIRWSSWSPQIAVAENPKTPPYVLKVLTIGTTAAIKQKVAANPSTPVDTLKAIVAAGSKNRARRIALD</sequence>
<proteinExistence type="predicted"/>
<dbReference type="InterPro" id="IPR011989">
    <property type="entry name" value="ARM-like"/>
</dbReference>
<feature type="non-terminal residue" evidence="1">
    <location>
        <position position="1"/>
    </location>
</feature>
<protein>
    <recommendedName>
        <fullName evidence="2">DUF4116 domain-containing protein</fullName>
    </recommendedName>
</protein>